<evidence type="ECO:0000256" key="1">
    <source>
        <dbReference type="SAM" id="MobiDB-lite"/>
    </source>
</evidence>
<dbReference type="RefSeq" id="XP_013263628.1">
    <property type="nucleotide sequence ID" value="XM_013408174.1"/>
</dbReference>
<dbReference type="STRING" id="1182545.A0A072PNW2"/>
<reference evidence="3 4" key="1">
    <citation type="submission" date="2013-03" db="EMBL/GenBank/DDBJ databases">
        <title>The Genome Sequence of Exophiala aquamarina CBS 119918.</title>
        <authorList>
            <consortium name="The Broad Institute Genomics Platform"/>
            <person name="Cuomo C."/>
            <person name="de Hoog S."/>
            <person name="Gorbushina A."/>
            <person name="Walker B."/>
            <person name="Young S.K."/>
            <person name="Zeng Q."/>
            <person name="Gargeya S."/>
            <person name="Fitzgerald M."/>
            <person name="Haas B."/>
            <person name="Abouelleil A."/>
            <person name="Allen A.W."/>
            <person name="Alvarado L."/>
            <person name="Arachchi H.M."/>
            <person name="Berlin A.M."/>
            <person name="Chapman S.B."/>
            <person name="Gainer-Dewar J."/>
            <person name="Goldberg J."/>
            <person name="Griggs A."/>
            <person name="Gujja S."/>
            <person name="Hansen M."/>
            <person name="Howarth C."/>
            <person name="Imamovic A."/>
            <person name="Ireland A."/>
            <person name="Larimer J."/>
            <person name="McCowan C."/>
            <person name="Murphy C."/>
            <person name="Pearson M."/>
            <person name="Poon T.W."/>
            <person name="Priest M."/>
            <person name="Roberts A."/>
            <person name="Saif S."/>
            <person name="Shea T."/>
            <person name="Sisk P."/>
            <person name="Sykes S."/>
            <person name="Wortman J."/>
            <person name="Nusbaum C."/>
            <person name="Birren B."/>
        </authorList>
    </citation>
    <scope>NUCLEOTIDE SEQUENCE [LARGE SCALE GENOMIC DNA]</scope>
    <source>
        <strain evidence="3 4">CBS 119918</strain>
    </source>
</reference>
<dbReference type="AlphaFoldDB" id="A0A072PNW2"/>
<feature type="compositionally biased region" description="Polar residues" evidence="1">
    <location>
        <begin position="14"/>
        <end position="32"/>
    </location>
</feature>
<feature type="region of interest" description="Disordered" evidence="1">
    <location>
        <begin position="1"/>
        <end position="168"/>
    </location>
</feature>
<evidence type="ECO:0000313" key="4">
    <source>
        <dbReference type="Proteomes" id="UP000027920"/>
    </source>
</evidence>
<dbReference type="VEuPathDB" id="FungiDB:A1O9_02602"/>
<keyword evidence="2" id="KW-1133">Transmembrane helix</keyword>
<gene>
    <name evidence="3" type="ORF">A1O9_02602</name>
</gene>
<dbReference type="HOGENOM" id="CLU_028343_1_0_1"/>
<keyword evidence="4" id="KW-1185">Reference proteome</keyword>
<evidence type="ECO:0000313" key="3">
    <source>
        <dbReference type="EMBL" id="KEF61038.1"/>
    </source>
</evidence>
<dbReference type="PANTHER" id="PTHR37540:SF5">
    <property type="entry name" value="TRANSCRIPTION FACTOR DOMAIN-CONTAINING PROTEIN"/>
    <property type="match status" value="1"/>
</dbReference>
<comment type="caution">
    <text evidence="3">The sequence shown here is derived from an EMBL/GenBank/DDBJ whole genome shotgun (WGS) entry which is preliminary data.</text>
</comment>
<dbReference type="PANTHER" id="PTHR37540">
    <property type="entry name" value="TRANSCRIPTION FACTOR (ACR-2), PUTATIVE-RELATED-RELATED"/>
    <property type="match status" value="1"/>
</dbReference>
<keyword evidence="2" id="KW-0812">Transmembrane</keyword>
<organism evidence="3 4">
    <name type="scientific">Exophiala aquamarina CBS 119918</name>
    <dbReference type="NCBI Taxonomy" id="1182545"/>
    <lineage>
        <taxon>Eukaryota</taxon>
        <taxon>Fungi</taxon>
        <taxon>Dikarya</taxon>
        <taxon>Ascomycota</taxon>
        <taxon>Pezizomycotina</taxon>
        <taxon>Eurotiomycetes</taxon>
        <taxon>Chaetothyriomycetidae</taxon>
        <taxon>Chaetothyriales</taxon>
        <taxon>Herpotrichiellaceae</taxon>
        <taxon>Exophiala</taxon>
    </lineage>
</organism>
<dbReference type="Proteomes" id="UP000027920">
    <property type="component" value="Unassembled WGS sequence"/>
</dbReference>
<dbReference type="OrthoDB" id="4154542at2759"/>
<feature type="non-terminal residue" evidence="3">
    <location>
        <position position="575"/>
    </location>
</feature>
<feature type="compositionally biased region" description="Polar residues" evidence="1">
    <location>
        <begin position="127"/>
        <end position="142"/>
    </location>
</feature>
<protein>
    <submittedName>
        <fullName evidence="3">Uncharacterized protein</fullName>
    </submittedName>
</protein>
<dbReference type="EMBL" id="AMGV01000002">
    <property type="protein sequence ID" value="KEF61038.1"/>
    <property type="molecule type" value="Genomic_DNA"/>
</dbReference>
<name>A0A072PNW2_9EURO</name>
<feature type="transmembrane region" description="Helical" evidence="2">
    <location>
        <begin position="448"/>
        <end position="469"/>
    </location>
</feature>
<proteinExistence type="predicted"/>
<sequence length="575" mass="64368">MPRQFLFVNKDADSSSLTRSTATEQSSINSHVQRGRRHRRSGNNTGRSGNRARKAVGTSKPAIPVEEEEEAIVVDTPSTSASLDSPILDRQATSEPSRGKQIKIPSRPHSRAQTSRSTEAEEESSNDHSSQGTTSRASSDPSHNAKKKRKKGSVMLLNSRDSSPRDITQVIGSSVDPFGQSVVKLDPHVARLCRYFAESYHPSVWNAERWGSVDGAYTHLPSAKLIIQRAMQNEVEMNAMLAAMAARIEAVDRIPDQGTNKYMGNALVAVRQRFSSSSKDQLLFIIFHLYAGEAYRQNYPAAKIHMRAAKALFASWGGLNHIPDPALRELFIIGDLHVSAVLLEPTELPCDYDPGSYWTATPLELQLAPEQDLGSVAPAFLGPATDGYLPDELGDVMHEIRECAWLLRYGTVEHSVAYKHALKWLQWRSAAIRCKLLSMAFSDASFEAIRVALLLWVLITTVTLGLKLLGHRMAPKLQSLLRTARNPYHQWKGRVDIQIWVLTIGAMCAGTDTEEENWFIERLFELGLPENIRLFREMQGPEATTTSVLRNFQEKFFYYDKMQKPRLERLAALID</sequence>
<accession>A0A072PNW2</accession>
<dbReference type="GeneID" id="25277544"/>
<keyword evidence="2" id="KW-0472">Membrane</keyword>
<evidence type="ECO:0000256" key="2">
    <source>
        <dbReference type="SAM" id="Phobius"/>
    </source>
</evidence>